<reference evidence="2" key="2">
    <citation type="journal article" date="2023" name="IMA Fungus">
        <title>Comparative genomic study of the Penicillium genus elucidates a diverse pangenome and 15 lateral gene transfer events.</title>
        <authorList>
            <person name="Petersen C."/>
            <person name="Sorensen T."/>
            <person name="Nielsen M.R."/>
            <person name="Sondergaard T.E."/>
            <person name="Sorensen J.L."/>
            <person name="Fitzpatrick D.A."/>
            <person name="Frisvad J.C."/>
            <person name="Nielsen K.L."/>
        </authorList>
    </citation>
    <scope>NUCLEOTIDE SEQUENCE</scope>
    <source>
        <strain evidence="2">IBT 35675</strain>
    </source>
</reference>
<gene>
    <name evidence="2" type="ORF">N7541_010957</name>
</gene>
<evidence type="ECO:0000313" key="2">
    <source>
        <dbReference type="EMBL" id="KAJ5341833.1"/>
    </source>
</evidence>
<evidence type="ECO:0000259" key="1">
    <source>
        <dbReference type="Pfam" id="PF08242"/>
    </source>
</evidence>
<comment type="caution">
    <text evidence="2">The sequence shown here is derived from an EMBL/GenBank/DDBJ whole genome shotgun (WGS) entry which is preliminary data.</text>
</comment>
<dbReference type="CDD" id="cd02440">
    <property type="entry name" value="AdoMet_MTases"/>
    <property type="match status" value="1"/>
</dbReference>
<dbReference type="SUPFAM" id="SSF53335">
    <property type="entry name" value="S-adenosyl-L-methionine-dependent methyltransferases"/>
    <property type="match status" value="1"/>
</dbReference>
<dbReference type="InterPro" id="IPR013217">
    <property type="entry name" value="Methyltransf_12"/>
</dbReference>
<name>A0A9W9QPR5_PENBR</name>
<accession>A0A9W9QPR5</accession>
<reference evidence="2" key="1">
    <citation type="submission" date="2022-12" db="EMBL/GenBank/DDBJ databases">
        <authorList>
            <person name="Petersen C."/>
        </authorList>
    </citation>
    <scope>NUCLEOTIDE SEQUENCE</scope>
    <source>
        <strain evidence="2">IBT 35675</strain>
    </source>
</reference>
<feature type="domain" description="Methyltransferase type 12" evidence="1">
    <location>
        <begin position="447"/>
        <end position="543"/>
    </location>
</feature>
<protein>
    <recommendedName>
        <fullName evidence="1">Methyltransferase type 12 domain-containing protein</fullName>
    </recommendedName>
</protein>
<organism evidence="2 3">
    <name type="scientific">Penicillium brevicompactum</name>
    <dbReference type="NCBI Taxonomy" id="5074"/>
    <lineage>
        <taxon>Eukaryota</taxon>
        <taxon>Fungi</taxon>
        <taxon>Dikarya</taxon>
        <taxon>Ascomycota</taxon>
        <taxon>Pezizomycotina</taxon>
        <taxon>Eurotiomycetes</taxon>
        <taxon>Eurotiomycetidae</taxon>
        <taxon>Eurotiales</taxon>
        <taxon>Aspergillaceae</taxon>
        <taxon>Penicillium</taxon>
    </lineage>
</organism>
<dbReference type="InterPro" id="IPR029063">
    <property type="entry name" value="SAM-dependent_MTases_sf"/>
</dbReference>
<dbReference type="Gene3D" id="3.40.50.150">
    <property type="entry name" value="Vaccinia Virus protein VP39"/>
    <property type="match status" value="1"/>
</dbReference>
<dbReference type="Pfam" id="PF08242">
    <property type="entry name" value="Methyltransf_12"/>
    <property type="match status" value="1"/>
</dbReference>
<dbReference type="EMBL" id="JAPZBR010000008">
    <property type="protein sequence ID" value="KAJ5341833.1"/>
    <property type="molecule type" value="Genomic_DNA"/>
</dbReference>
<sequence>MRWGVEGSGTYTSMVGKWYRFYHPRGRISPPDDESTLRTIKHLCDKPDNLEGWEPTGTFTISLWSELDGLLAPSAVQMDLTKIHEISSINYHLMRKPPYMSGRYICESNEAQTKQFETFEIDFGIPTPMNELQGRFFTDLVFIWRFYIDDPSTWRYNSPIFRVLCVAFLRLAAWDFEVSFDCNVELPISFASIPLWSYPDADVYWFHGYLVVLQDDIESIAMINGAVSKAKSYIGDSRLRHDDVRVIVISPRHLVFVKLSREVILTSRSLVLLSNYSATQCSPGFRALARVLTSNCWKKPHAHREKWPVNMPPEIVQMILHKVEPRDAVAFSQASFAAEQCYYASESQFKNIDLRSLKSSIPCCGKRTRLETHGETILTHAQLSASKMNQPTQPTASGDAGAAIYSPFTLSLYDLLVLGLSNSFIWKCPTRSVQLPFFKSFIGKHHLDIGPGTGYYLANANIPKDTQVTLMDLNSHSLNFSKKRLGRPDVQTVQADIMEPIRPTHLYDSISIFFVFHCLPGPVDSKTQLFAKLKPVLAENGTLYGTTILGKGIVHNWFGRLLMSIYNGRGIFNNWGDGEFEIREALIKHYEIVETRVVGRVLMFSASQPKL</sequence>
<dbReference type="AlphaFoldDB" id="A0A9W9QPR5"/>
<keyword evidence="3" id="KW-1185">Reference proteome</keyword>
<evidence type="ECO:0000313" key="3">
    <source>
        <dbReference type="Proteomes" id="UP001148299"/>
    </source>
</evidence>
<proteinExistence type="predicted"/>
<dbReference type="Proteomes" id="UP001148299">
    <property type="component" value="Unassembled WGS sequence"/>
</dbReference>